<keyword evidence="2" id="KW-1185">Reference proteome</keyword>
<sequence length="265" mass="29506">MTTTLVEQNKGINIKDALSILSARSKAGGENLSSHRNVIPRELTDMGQKIDIMDQLEFTKTDSFKCECANENSAQVDENIVKDDQQHEAIKQERLKRGKEIQSTLQSLSVTELLGTIFAAQEERVATYKIFDQGLSSILLSGNITTYPALCAKVTATFSVLSDTVNAVKSSLIEQHKRHDIARIVTQLQKYEGEKLNLTAAIHLEKLRLKNSDLGLSFNGSDERSARLLEKGIQNLEKNISTNIEAINEMIEELRCIAVDETQEA</sequence>
<dbReference type="InterPro" id="IPR039491">
    <property type="entry name" value="REX1-B"/>
</dbReference>
<accession>A0ABD3PYM2</accession>
<dbReference type="PANTHER" id="PTHR28309">
    <property type="entry name" value="REQUIRED FOR EXCISION 1-B DOMAIN-CONTAINING PROTEIN"/>
    <property type="match status" value="1"/>
</dbReference>
<comment type="caution">
    <text evidence="1">The sequence shown here is derived from an EMBL/GenBank/DDBJ whole genome shotgun (WGS) entry which is preliminary data.</text>
</comment>
<protein>
    <submittedName>
        <fullName evidence="1">Uncharacterized protein</fullName>
    </submittedName>
</protein>
<proteinExistence type="predicted"/>
<dbReference type="Proteomes" id="UP001516023">
    <property type="component" value="Unassembled WGS sequence"/>
</dbReference>
<evidence type="ECO:0000313" key="2">
    <source>
        <dbReference type="Proteomes" id="UP001516023"/>
    </source>
</evidence>
<reference evidence="1 2" key="1">
    <citation type="journal article" date="2020" name="G3 (Bethesda)">
        <title>Improved Reference Genome for Cyclotella cryptica CCMP332, a Model for Cell Wall Morphogenesis, Salinity Adaptation, and Lipid Production in Diatoms (Bacillariophyta).</title>
        <authorList>
            <person name="Roberts W.R."/>
            <person name="Downey K.M."/>
            <person name="Ruck E.C."/>
            <person name="Traller J.C."/>
            <person name="Alverson A.J."/>
        </authorList>
    </citation>
    <scope>NUCLEOTIDE SEQUENCE [LARGE SCALE GENOMIC DNA]</scope>
    <source>
        <strain evidence="1 2">CCMP332</strain>
    </source>
</reference>
<dbReference type="EMBL" id="JABMIG020000094">
    <property type="protein sequence ID" value="KAL3793107.1"/>
    <property type="molecule type" value="Genomic_DNA"/>
</dbReference>
<dbReference type="PANTHER" id="PTHR28309:SF1">
    <property type="entry name" value="REQUIRED FOR EXCISION 1-B DOMAIN-CONTAINING PROTEIN"/>
    <property type="match status" value="1"/>
</dbReference>
<evidence type="ECO:0000313" key="1">
    <source>
        <dbReference type="EMBL" id="KAL3793107.1"/>
    </source>
</evidence>
<organism evidence="1 2">
    <name type="scientific">Cyclotella cryptica</name>
    <dbReference type="NCBI Taxonomy" id="29204"/>
    <lineage>
        <taxon>Eukaryota</taxon>
        <taxon>Sar</taxon>
        <taxon>Stramenopiles</taxon>
        <taxon>Ochrophyta</taxon>
        <taxon>Bacillariophyta</taxon>
        <taxon>Coscinodiscophyceae</taxon>
        <taxon>Thalassiosirophycidae</taxon>
        <taxon>Stephanodiscales</taxon>
        <taxon>Stephanodiscaceae</taxon>
        <taxon>Cyclotella</taxon>
    </lineage>
</organism>
<name>A0ABD3PYM2_9STRA</name>
<gene>
    <name evidence="1" type="ORF">HJC23_005609</name>
</gene>
<dbReference type="Pfam" id="PF14966">
    <property type="entry name" value="DNA_repr_REX1B"/>
    <property type="match status" value="1"/>
</dbReference>
<dbReference type="AlphaFoldDB" id="A0ABD3PYM2"/>